<dbReference type="STRING" id="1798371.A2W14_01315"/>
<dbReference type="NCBIfam" id="TIGR00761">
    <property type="entry name" value="argB"/>
    <property type="match status" value="1"/>
</dbReference>
<comment type="pathway">
    <text evidence="6">Amino-acid biosynthesis.</text>
</comment>
<evidence type="ECO:0000256" key="3">
    <source>
        <dbReference type="ARBA" id="ARBA00022741"/>
    </source>
</evidence>
<dbReference type="InterPro" id="IPR004662">
    <property type="entry name" value="AcgluKinase_fam"/>
</dbReference>
<dbReference type="PANTHER" id="PTHR23342">
    <property type="entry name" value="N-ACETYLGLUTAMATE SYNTHASE"/>
    <property type="match status" value="1"/>
</dbReference>
<dbReference type="Pfam" id="PF00696">
    <property type="entry name" value="AA_kinase"/>
    <property type="match status" value="1"/>
</dbReference>
<keyword evidence="5" id="KW-0067">ATP-binding</keyword>
<keyword evidence="2" id="KW-0808">Transferase</keyword>
<dbReference type="Proteomes" id="UP000176665">
    <property type="component" value="Unassembled WGS sequence"/>
</dbReference>
<evidence type="ECO:0000313" key="8">
    <source>
        <dbReference type="EMBL" id="OGG02668.1"/>
    </source>
</evidence>
<dbReference type="Gene3D" id="3.40.1160.10">
    <property type="entry name" value="Acetylglutamate kinase-like"/>
    <property type="match status" value="1"/>
</dbReference>
<evidence type="ECO:0000259" key="7">
    <source>
        <dbReference type="Pfam" id="PF00696"/>
    </source>
</evidence>
<dbReference type="NCBIfam" id="NF010659">
    <property type="entry name" value="PRK14058.1-1"/>
    <property type="match status" value="1"/>
</dbReference>
<keyword evidence="4 8" id="KW-0418">Kinase</keyword>
<name>A0A1F5YR43_9BACT</name>
<dbReference type="InterPro" id="IPR036393">
    <property type="entry name" value="AceGlu_kinase-like_sf"/>
</dbReference>
<proteinExistence type="predicted"/>
<keyword evidence="3" id="KW-0547">Nucleotide-binding</keyword>
<dbReference type="EMBL" id="MFJA01000059">
    <property type="protein sequence ID" value="OGG02668.1"/>
    <property type="molecule type" value="Genomic_DNA"/>
</dbReference>
<dbReference type="SUPFAM" id="SSF53633">
    <property type="entry name" value="Carbamate kinase-like"/>
    <property type="match status" value="1"/>
</dbReference>
<evidence type="ECO:0000256" key="1">
    <source>
        <dbReference type="ARBA" id="ARBA00022605"/>
    </source>
</evidence>
<dbReference type="GO" id="GO:0005524">
    <property type="term" value="F:ATP binding"/>
    <property type="evidence" value="ECO:0007669"/>
    <property type="project" value="UniProtKB-KW"/>
</dbReference>
<accession>A0A1F5YR43</accession>
<dbReference type="AlphaFoldDB" id="A0A1F5YR43"/>
<evidence type="ECO:0000256" key="5">
    <source>
        <dbReference type="ARBA" id="ARBA00022840"/>
    </source>
</evidence>
<gene>
    <name evidence="8" type="ORF">A2W14_01315</name>
</gene>
<evidence type="ECO:0000256" key="6">
    <source>
        <dbReference type="ARBA" id="ARBA00029440"/>
    </source>
</evidence>
<reference evidence="8 9" key="1">
    <citation type="journal article" date="2016" name="Nat. Commun.">
        <title>Thousands of microbial genomes shed light on interconnected biogeochemical processes in an aquifer system.</title>
        <authorList>
            <person name="Anantharaman K."/>
            <person name="Brown C.T."/>
            <person name="Hug L.A."/>
            <person name="Sharon I."/>
            <person name="Castelle C.J."/>
            <person name="Probst A.J."/>
            <person name="Thomas B.C."/>
            <person name="Singh A."/>
            <person name="Wilkins M.J."/>
            <person name="Karaoz U."/>
            <person name="Brodie E.L."/>
            <person name="Williams K.H."/>
            <person name="Hubbard S.S."/>
            <person name="Banfield J.F."/>
        </authorList>
    </citation>
    <scope>NUCLEOTIDE SEQUENCE [LARGE SCALE GENOMIC DNA]</scope>
</reference>
<evidence type="ECO:0000256" key="2">
    <source>
        <dbReference type="ARBA" id="ARBA00022679"/>
    </source>
</evidence>
<feature type="domain" description="Aspartate/glutamate/uridylate kinase" evidence="7">
    <location>
        <begin position="1"/>
        <end position="239"/>
    </location>
</feature>
<dbReference type="PIRSF" id="PIRSF000728">
    <property type="entry name" value="NAGK"/>
    <property type="match status" value="1"/>
</dbReference>
<keyword evidence="1" id="KW-0028">Amino-acid biosynthesis</keyword>
<dbReference type="GO" id="GO:0006526">
    <property type="term" value="P:L-arginine biosynthetic process"/>
    <property type="evidence" value="ECO:0007669"/>
    <property type="project" value="TreeGrafter"/>
</dbReference>
<protein>
    <submittedName>
        <fullName evidence="8">Acetylglutamate kinase</fullName>
    </submittedName>
</protein>
<dbReference type="PANTHER" id="PTHR23342:SF20">
    <property type="entry name" value="[LYSW]-AMINOADIPATE KINASE"/>
    <property type="match status" value="1"/>
</dbReference>
<evidence type="ECO:0000256" key="4">
    <source>
        <dbReference type="ARBA" id="ARBA00022777"/>
    </source>
</evidence>
<sequence length="264" mass="28996">MIIIKVGGGKAINWDYLAEDLSSINEKYIIVHGANAFMKEISNKLGITQNLITSPSGHISRYTDAKTLELLTMVYCGLVNKKIVSCLQKHKINAVGLSGADGKLWLGIKKETILSKVGTKTKIITDSLTGKVESVNVELISMLLDKNYTPVITIPAITKDGELINVDNDRAVSVMAKDLQVKTLVFLFEESGLLEKFNDPTSKIDRINKDDLEKYLESSEGRMKKKLLGVKEAFAFGVKSVYFGDGRIEKPVSQALKGNGTVIN</sequence>
<organism evidence="8 9">
    <name type="scientific">Candidatus Gottesmanbacteria bacterium RBG_16_37_8</name>
    <dbReference type="NCBI Taxonomy" id="1798371"/>
    <lineage>
        <taxon>Bacteria</taxon>
        <taxon>Candidatus Gottesmaniibacteriota</taxon>
    </lineage>
</organism>
<dbReference type="GO" id="GO:0003991">
    <property type="term" value="F:acetylglutamate kinase activity"/>
    <property type="evidence" value="ECO:0007669"/>
    <property type="project" value="TreeGrafter"/>
</dbReference>
<dbReference type="GO" id="GO:0005737">
    <property type="term" value="C:cytoplasm"/>
    <property type="evidence" value="ECO:0007669"/>
    <property type="project" value="InterPro"/>
</dbReference>
<evidence type="ECO:0000313" key="9">
    <source>
        <dbReference type="Proteomes" id="UP000176665"/>
    </source>
</evidence>
<dbReference type="InterPro" id="IPR001048">
    <property type="entry name" value="Asp/Glu/Uridylate_kinase"/>
</dbReference>
<comment type="caution">
    <text evidence="8">The sequence shown here is derived from an EMBL/GenBank/DDBJ whole genome shotgun (WGS) entry which is preliminary data.</text>
</comment>